<evidence type="ECO:0000256" key="2">
    <source>
        <dbReference type="ARBA" id="ARBA00006472"/>
    </source>
</evidence>
<gene>
    <name evidence="5" type="ORF">WICPIJ_001571</name>
</gene>
<evidence type="ECO:0000313" key="6">
    <source>
        <dbReference type="Proteomes" id="UP000774326"/>
    </source>
</evidence>
<name>A0A9P8QBG8_WICPI</name>
<dbReference type="GO" id="GO:0006729">
    <property type="term" value="P:tetrahydrobiopterin biosynthetic process"/>
    <property type="evidence" value="ECO:0007669"/>
    <property type="project" value="InterPro"/>
</dbReference>
<evidence type="ECO:0000313" key="5">
    <source>
        <dbReference type="EMBL" id="KAH3687461.1"/>
    </source>
</evidence>
<comment type="similarity">
    <text evidence="2">Belongs to the pterin-4-alpha-carbinolamine dehydratase family.</text>
</comment>
<dbReference type="InterPro" id="IPR001533">
    <property type="entry name" value="Pterin_deHydtase"/>
</dbReference>
<proteinExistence type="inferred from homology"/>
<reference evidence="5" key="1">
    <citation type="journal article" date="2021" name="Open Biol.">
        <title>Shared evolutionary footprints suggest mitochondrial oxidative damage underlies multiple complex I losses in fungi.</title>
        <authorList>
            <person name="Schikora-Tamarit M.A."/>
            <person name="Marcet-Houben M."/>
            <person name="Nosek J."/>
            <person name="Gabaldon T."/>
        </authorList>
    </citation>
    <scope>NUCLEOTIDE SEQUENCE</scope>
    <source>
        <strain evidence="5">CBS2887</strain>
    </source>
</reference>
<dbReference type="InterPro" id="IPR036428">
    <property type="entry name" value="PCD_sf"/>
</dbReference>
<keyword evidence="6" id="KW-1185">Reference proteome</keyword>
<dbReference type="GO" id="GO:0008124">
    <property type="term" value="F:4-alpha-hydroxytetrahydrobiopterin dehydratase activity"/>
    <property type="evidence" value="ECO:0007669"/>
    <property type="project" value="UniProtKB-EC"/>
</dbReference>
<accession>A0A9P8QBG8</accession>
<dbReference type="AlphaFoldDB" id="A0A9P8QBG8"/>
<dbReference type="OrthoDB" id="277398at2759"/>
<keyword evidence="4" id="KW-0456">Lyase</keyword>
<organism evidence="5 6">
    <name type="scientific">Wickerhamomyces pijperi</name>
    <name type="common">Yeast</name>
    <name type="synonym">Pichia pijperi</name>
    <dbReference type="NCBI Taxonomy" id="599730"/>
    <lineage>
        <taxon>Eukaryota</taxon>
        <taxon>Fungi</taxon>
        <taxon>Dikarya</taxon>
        <taxon>Ascomycota</taxon>
        <taxon>Saccharomycotina</taxon>
        <taxon>Saccharomycetes</taxon>
        <taxon>Phaffomycetales</taxon>
        <taxon>Wickerhamomycetaceae</taxon>
        <taxon>Wickerhamomyces</taxon>
    </lineage>
</organism>
<sequence length="76" mass="8354">MRAHLYGHHPTIITTYNRVDVMLTTHDEGEGEVTDIDLKFAKRIDGMVDGFKLSDNETKSIGECHGGILAGILGLK</sequence>
<dbReference type="Gene3D" id="3.30.1360.20">
    <property type="entry name" value="Transcriptional coactivator/pterin dehydratase"/>
    <property type="match status" value="1"/>
</dbReference>
<dbReference type="Proteomes" id="UP000774326">
    <property type="component" value="Unassembled WGS sequence"/>
</dbReference>
<evidence type="ECO:0000256" key="4">
    <source>
        <dbReference type="ARBA" id="ARBA00023239"/>
    </source>
</evidence>
<protein>
    <recommendedName>
        <fullName evidence="3">4a-hydroxytetrahydrobiopterin dehydratase</fullName>
        <ecNumber evidence="3">4.2.1.96</ecNumber>
    </recommendedName>
</protein>
<comment type="catalytic activity">
    <reaction evidence="1">
        <text>(4aS,6R)-4a-hydroxy-L-erythro-5,6,7,8-tetrahydrobiopterin = (6R)-L-erythro-6,7-dihydrobiopterin + H2O</text>
        <dbReference type="Rhea" id="RHEA:11920"/>
        <dbReference type="ChEBI" id="CHEBI:15377"/>
        <dbReference type="ChEBI" id="CHEBI:15642"/>
        <dbReference type="ChEBI" id="CHEBI:43120"/>
        <dbReference type="EC" id="4.2.1.96"/>
    </reaction>
</comment>
<dbReference type="SUPFAM" id="SSF55248">
    <property type="entry name" value="PCD-like"/>
    <property type="match status" value="1"/>
</dbReference>
<dbReference type="EC" id="4.2.1.96" evidence="3"/>
<evidence type="ECO:0000256" key="1">
    <source>
        <dbReference type="ARBA" id="ARBA00001554"/>
    </source>
</evidence>
<dbReference type="Pfam" id="PF01329">
    <property type="entry name" value="Pterin_4a"/>
    <property type="match status" value="1"/>
</dbReference>
<comment type="caution">
    <text evidence="5">The sequence shown here is derived from an EMBL/GenBank/DDBJ whole genome shotgun (WGS) entry which is preliminary data.</text>
</comment>
<reference evidence="5" key="2">
    <citation type="submission" date="2021-01" db="EMBL/GenBank/DDBJ databases">
        <authorList>
            <person name="Schikora-Tamarit M.A."/>
        </authorList>
    </citation>
    <scope>NUCLEOTIDE SEQUENCE</scope>
    <source>
        <strain evidence="5">CBS2887</strain>
    </source>
</reference>
<dbReference type="EMBL" id="JAEUBG010000835">
    <property type="protein sequence ID" value="KAH3687461.1"/>
    <property type="molecule type" value="Genomic_DNA"/>
</dbReference>
<evidence type="ECO:0000256" key="3">
    <source>
        <dbReference type="ARBA" id="ARBA00013252"/>
    </source>
</evidence>